<comment type="caution">
    <text evidence="1">The sequence shown here is derived from an EMBL/GenBank/DDBJ whole genome shotgun (WGS) entry which is preliminary data.</text>
</comment>
<evidence type="ECO:0008006" key="3">
    <source>
        <dbReference type="Google" id="ProtNLM"/>
    </source>
</evidence>
<name>A0ABR6APG7_9HYPH</name>
<evidence type="ECO:0000313" key="2">
    <source>
        <dbReference type="Proteomes" id="UP000578622"/>
    </source>
</evidence>
<evidence type="ECO:0000313" key="1">
    <source>
        <dbReference type="EMBL" id="MBA8851283.1"/>
    </source>
</evidence>
<reference evidence="1 2" key="1">
    <citation type="submission" date="2020-07" db="EMBL/GenBank/DDBJ databases">
        <title>Genomic Encyclopedia of Type Strains, Phase IV (KMG-V): Genome sequencing to study the core and pangenomes of soil and plant-associated prokaryotes.</title>
        <authorList>
            <person name="Whitman W."/>
        </authorList>
    </citation>
    <scope>NUCLEOTIDE SEQUENCE [LARGE SCALE GENOMIC DNA]</scope>
    <source>
        <strain evidence="1 2">RH4WT92</strain>
    </source>
</reference>
<protein>
    <recommendedName>
        <fullName evidence="3">Secreted protein</fullName>
    </recommendedName>
</protein>
<gene>
    <name evidence="1" type="ORF">FHW20_002218</name>
</gene>
<dbReference type="EMBL" id="JACGXG010000002">
    <property type="protein sequence ID" value="MBA8851283.1"/>
    <property type="molecule type" value="Genomic_DNA"/>
</dbReference>
<sequence>MGIACFDWTIGLLHLDVYAGLLPVATGLPFAVLFAPAPTFPLPGTLLRSARFFLRFPNRPTYPVVLGPISSPCLPFLKQQLHSS</sequence>
<keyword evidence="2" id="KW-1185">Reference proteome</keyword>
<proteinExistence type="predicted"/>
<dbReference type="Proteomes" id="UP000578622">
    <property type="component" value="Unassembled WGS sequence"/>
</dbReference>
<organism evidence="1 2">
    <name type="scientific">Brucella intermedia</name>
    <dbReference type="NCBI Taxonomy" id="94625"/>
    <lineage>
        <taxon>Bacteria</taxon>
        <taxon>Pseudomonadati</taxon>
        <taxon>Pseudomonadota</taxon>
        <taxon>Alphaproteobacteria</taxon>
        <taxon>Hyphomicrobiales</taxon>
        <taxon>Brucellaceae</taxon>
        <taxon>Brucella/Ochrobactrum group</taxon>
        <taxon>Brucella</taxon>
    </lineage>
</organism>
<accession>A0ABR6APG7</accession>